<dbReference type="Proteomes" id="UP000228996">
    <property type="component" value="Unassembled WGS sequence"/>
</dbReference>
<dbReference type="InterPro" id="IPR029044">
    <property type="entry name" value="Nucleotide-diphossugar_trans"/>
</dbReference>
<comment type="caution">
    <text evidence="2">The sequence shown here is derived from an EMBL/GenBank/DDBJ whole genome shotgun (WGS) entry which is preliminary data.</text>
</comment>
<organism evidence="2 3">
    <name type="scientific">Candidatus Shapirobacteria bacterium CG08_land_8_20_14_0_20_39_18</name>
    <dbReference type="NCBI Taxonomy" id="1974883"/>
    <lineage>
        <taxon>Bacteria</taxon>
        <taxon>Candidatus Shapironibacteriota</taxon>
    </lineage>
</organism>
<dbReference type="CDD" id="cd04186">
    <property type="entry name" value="GT_2_like_c"/>
    <property type="match status" value="1"/>
</dbReference>
<dbReference type="EMBL" id="PEYO01000022">
    <property type="protein sequence ID" value="PIU03172.1"/>
    <property type="molecule type" value="Genomic_DNA"/>
</dbReference>
<feature type="domain" description="Glycosyltransferase 2-like" evidence="1">
    <location>
        <begin position="4"/>
        <end position="179"/>
    </location>
</feature>
<accession>A0A2M6XC12</accession>
<evidence type="ECO:0000313" key="3">
    <source>
        <dbReference type="Proteomes" id="UP000228996"/>
    </source>
</evidence>
<proteinExistence type="predicted"/>
<dbReference type="GO" id="GO:0016740">
    <property type="term" value="F:transferase activity"/>
    <property type="evidence" value="ECO:0007669"/>
    <property type="project" value="UniProtKB-KW"/>
</dbReference>
<dbReference type="PANTHER" id="PTHR43179">
    <property type="entry name" value="RHAMNOSYLTRANSFERASE WBBL"/>
    <property type="match status" value="1"/>
</dbReference>
<dbReference type="Gene3D" id="3.90.550.10">
    <property type="entry name" value="Spore Coat Polysaccharide Biosynthesis Protein SpsA, Chain A"/>
    <property type="match status" value="1"/>
</dbReference>
<evidence type="ECO:0000259" key="1">
    <source>
        <dbReference type="Pfam" id="PF00535"/>
    </source>
</evidence>
<dbReference type="PANTHER" id="PTHR43179:SF7">
    <property type="entry name" value="RHAMNOSYLTRANSFERASE WBBL"/>
    <property type="match status" value="1"/>
</dbReference>
<name>A0A2M6XC12_9BACT</name>
<dbReference type="AlphaFoldDB" id="A0A2M6XC12"/>
<reference evidence="3" key="1">
    <citation type="submission" date="2017-09" db="EMBL/GenBank/DDBJ databases">
        <title>Depth-based differentiation of microbial function through sediment-hosted aquifers and enrichment of novel symbionts in the deep terrestrial subsurface.</title>
        <authorList>
            <person name="Probst A.J."/>
            <person name="Ladd B."/>
            <person name="Jarett J.K."/>
            <person name="Geller-Mcgrath D.E."/>
            <person name="Sieber C.M.K."/>
            <person name="Emerson J.B."/>
            <person name="Anantharaman K."/>
            <person name="Thomas B.C."/>
            <person name="Malmstrom R."/>
            <person name="Stieglmeier M."/>
            <person name="Klingl A."/>
            <person name="Woyke T."/>
            <person name="Ryan C.M."/>
            <person name="Banfield J.F."/>
        </authorList>
    </citation>
    <scope>NUCLEOTIDE SEQUENCE [LARGE SCALE GENOMIC DNA]</scope>
</reference>
<keyword evidence="2" id="KW-0808">Transferase</keyword>
<dbReference type="SUPFAM" id="SSF53448">
    <property type="entry name" value="Nucleotide-diphospho-sugar transferases"/>
    <property type="match status" value="1"/>
</dbReference>
<sequence length="288" mass="33230">MNLSIIILSFNTKDILDNCLKSILKNSKEIDMEIIVIDNHSTDGSPEFISKNYPNIILIENDSNEGFSKANNQGIKIAKGKYILLLNSDTLVEKDSLKDLVNFMESHKEIGVVGPQLLNTDHSKQASVGRFPDLLSVFIMLFFEHWQQNRFVRTSFDKLTEADWVMGAALMIRKNILEKTGLLDENIFMYYDEVEWCYRIKKAGFKVYYYPKPKIVHLWQKSSQSGREAPILANYKSLVYFYRKHKSVIEQVLLIFLLKLKAGLAILIGLLTNNSYLKETYEKALKLV</sequence>
<dbReference type="Pfam" id="PF00535">
    <property type="entry name" value="Glycos_transf_2"/>
    <property type="match status" value="1"/>
</dbReference>
<protein>
    <submittedName>
        <fullName evidence="2">Glycosyl transferase family 2</fullName>
    </submittedName>
</protein>
<gene>
    <name evidence="2" type="ORF">COT44_04740</name>
</gene>
<evidence type="ECO:0000313" key="2">
    <source>
        <dbReference type="EMBL" id="PIU03172.1"/>
    </source>
</evidence>
<dbReference type="InterPro" id="IPR001173">
    <property type="entry name" value="Glyco_trans_2-like"/>
</dbReference>